<sequence>MGAASFPTAAMLPSKNSRTPSMSPLACEKKAPTPQTGFFNLILNHSQDHAAGTSDPPREELRSGGRQLKQWISQPQPAIFGPTYQPGPQGVLEHTFPNNEARQWISHRQPAAFAPTHQSGPQGLPEHIFLKNEAATTQPVDRRALQRMSQHVREGQATPAASPKRPASPPSGWACVRKRRQFGSEDRKDTIPEAEISMNQRADAVSMNAADERGGDDGAPVVFCGAPAARRALGMSNPSFQHANCQGWTVMEDMGRAQASTMITPVPRRFSNSVKDLLNTTVITTTPRTIEVPAPTLVSGNLIASKDDSLDTGVISTAPRTNENDQAPKPVPGKLIANKDDLSDMTVVARELGRCESSAPAHSTANPDKNETEPQAPQNADTGPESVDISSENVDVDFENVDTSTQLPSLQPPFGEVFTSNHSPPAQEPNVEEEDLYAAHTQLPLSHELIVVSDGLSVANLEAPSPQLAQEENLEEQDLHVVNFSAPQSQESSVVSDRPLITSLETPSPPPTQELSLEEQNLQTVNNLTPLSQEPPVVFDVPLRTNVEAPTPPSQGVTEPEVTTGAIAIVPASESQAQGTPEVPANTAGAFLGLGATDPADGSTRNKTIKDVSVETSIPKTPAPRARPLPRKSLHKQDVLSKPTPTSLQQYRTRLLNRNPRTANWGAPGARKKKFVGV</sequence>
<dbReference type="RefSeq" id="XP_007745367.1">
    <property type="nucleotide sequence ID" value="XM_007747177.1"/>
</dbReference>
<feature type="region of interest" description="Disordered" evidence="1">
    <location>
        <begin position="659"/>
        <end position="678"/>
    </location>
</feature>
<feature type="compositionally biased region" description="Polar residues" evidence="1">
    <location>
        <begin position="360"/>
        <end position="381"/>
    </location>
</feature>
<feature type="compositionally biased region" description="Polar residues" evidence="1">
    <location>
        <begin position="314"/>
        <end position="325"/>
    </location>
</feature>
<reference evidence="2 3" key="1">
    <citation type="submission" date="2013-03" db="EMBL/GenBank/DDBJ databases">
        <title>The Genome Sequence of Cladophialophora psammophila CBS 110553.</title>
        <authorList>
            <consortium name="The Broad Institute Genomics Platform"/>
            <person name="Cuomo C."/>
            <person name="de Hoog S."/>
            <person name="Gorbushina A."/>
            <person name="Walker B."/>
            <person name="Young S.K."/>
            <person name="Zeng Q."/>
            <person name="Gargeya S."/>
            <person name="Fitzgerald M."/>
            <person name="Haas B."/>
            <person name="Abouelleil A."/>
            <person name="Allen A.W."/>
            <person name="Alvarado L."/>
            <person name="Arachchi H.M."/>
            <person name="Berlin A.M."/>
            <person name="Chapman S.B."/>
            <person name="Gainer-Dewar J."/>
            <person name="Goldberg J."/>
            <person name="Griggs A."/>
            <person name="Gujja S."/>
            <person name="Hansen M."/>
            <person name="Howarth C."/>
            <person name="Imamovic A."/>
            <person name="Ireland A."/>
            <person name="Larimer J."/>
            <person name="McCowan C."/>
            <person name="Murphy C."/>
            <person name="Pearson M."/>
            <person name="Poon T.W."/>
            <person name="Priest M."/>
            <person name="Roberts A."/>
            <person name="Saif S."/>
            <person name="Shea T."/>
            <person name="Sisk P."/>
            <person name="Sykes S."/>
            <person name="Wortman J."/>
            <person name="Nusbaum C."/>
            <person name="Birren B."/>
        </authorList>
    </citation>
    <scope>NUCLEOTIDE SEQUENCE [LARGE SCALE GENOMIC DNA]</scope>
    <source>
        <strain evidence="2 3">CBS 110553</strain>
    </source>
</reference>
<feature type="compositionally biased region" description="Polar residues" evidence="1">
    <location>
        <begin position="485"/>
        <end position="495"/>
    </location>
</feature>
<dbReference type="Proteomes" id="UP000019471">
    <property type="component" value="Unassembled WGS sequence"/>
</dbReference>
<feature type="region of interest" description="Disordered" evidence="1">
    <location>
        <begin position="354"/>
        <end position="389"/>
    </location>
</feature>
<feature type="region of interest" description="Disordered" evidence="1">
    <location>
        <begin position="485"/>
        <end position="514"/>
    </location>
</feature>
<protein>
    <submittedName>
        <fullName evidence="2">Uncharacterized protein</fullName>
    </submittedName>
</protein>
<feature type="region of interest" description="Disordered" evidence="1">
    <location>
        <begin position="574"/>
        <end position="648"/>
    </location>
</feature>
<feature type="region of interest" description="Disordered" evidence="1">
    <location>
        <begin position="404"/>
        <end position="434"/>
    </location>
</feature>
<comment type="caution">
    <text evidence="2">The sequence shown here is derived from an EMBL/GenBank/DDBJ whole genome shotgun (WGS) entry which is preliminary data.</text>
</comment>
<dbReference type="AlphaFoldDB" id="W9WZM0"/>
<feature type="region of interest" description="Disordered" evidence="1">
    <location>
        <begin position="313"/>
        <end position="342"/>
    </location>
</feature>
<dbReference type="HOGENOM" id="CLU_415599_0_0_1"/>
<evidence type="ECO:0000313" key="2">
    <source>
        <dbReference type="EMBL" id="EXJ70515.1"/>
    </source>
</evidence>
<dbReference type="EMBL" id="AMGX01000009">
    <property type="protein sequence ID" value="EXJ70515.1"/>
    <property type="molecule type" value="Genomic_DNA"/>
</dbReference>
<proteinExistence type="predicted"/>
<evidence type="ECO:0000256" key="1">
    <source>
        <dbReference type="SAM" id="MobiDB-lite"/>
    </source>
</evidence>
<dbReference type="OrthoDB" id="4121065at2759"/>
<accession>W9WZM0</accession>
<gene>
    <name evidence="2" type="ORF">A1O5_06584</name>
</gene>
<feature type="region of interest" description="Disordered" evidence="1">
    <location>
        <begin position="1"/>
        <end position="31"/>
    </location>
</feature>
<feature type="compositionally biased region" description="Basic and acidic residues" evidence="1">
    <location>
        <begin position="182"/>
        <end position="191"/>
    </location>
</feature>
<dbReference type="GeneID" id="19191294"/>
<evidence type="ECO:0000313" key="3">
    <source>
        <dbReference type="Proteomes" id="UP000019471"/>
    </source>
</evidence>
<organism evidence="2 3">
    <name type="scientific">Cladophialophora psammophila CBS 110553</name>
    <dbReference type="NCBI Taxonomy" id="1182543"/>
    <lineage>
        <taxon>Eukaryota</taxon>
        <taxon>Fungi</taxon>
        <taxon>Dikarya</taxon>
        <taxon>Ascomycota</taxon>
        <taxon>Pezizomycotina</taxon>
        <taxon>Eurotiomycetes</taxon>
        <taxon>Chaetothyriomycetidae</taxon>
        <taxon>Chaetothyriales</taxon>
        <taxon>Herpotrichiellaceae</taxon>
        <taxon>Cladophialophora</taxon>
    </lineage>
</organism>
<keyword evidence="3" id="KW-1185">Reference proteome</keyword>
<name>W9WZM0_9EURO</name>
<feature type="region of interest" description="Disordered" evidence="1">
    <location>
        <begin position="147"/>
        <end position="202"/>
    </location>
</feature>